<dbReference type="EMBL" id="JAHQCX010000016">
    <property type="protein sequence ID" value="MBU9728073.1"/>
    <property type="molecule type" value="Genomic_DNA"/>
</dbReference>
<gene>
    <name evidence="1" type="ORF">KTH90_18850</name>
</gene>
<comment type="caution">
    <text evidence="1">The sequence shown here is derived from an EMBL/GenBank/DDBJ whole genome shotgun (WGS) entry which is preliminary data.</text>
</comment>
<evidence type="ECO:0000313" key="1">
    <source>
        <dbReference type="EMBL" id="MBU9728073.1"/>
    </source>
</evidence>
<dbReference type="RefSeq" id="WP_158353180.1">
    <property type="nucleotide sequence ID" value="NZ_JAHQCX010000016.1"/>
</dbReference>
<dbReference type="Proteomes" id="UP001314681">
    <property type="component" value="Unassembled WGS sequence"/>
</dbReference>
<organism evidence="1 2">
    <name type="scientific">Diplocloster modestus</name>
    <dbReference type="NCBI Taxonomy" id="2850322"/>
    <lineage>
        <taxon>Bacteria</taxon>
        <taxon>Bacillati</taxon>
        <taxon>Bacillota</taxon>
        <taxon>Clostridia</taxon>
        <taxon>Lachnospirales</taxon>
        <taxon>Lachnospiraceae</taxon>
        <taxon>Diplocloster</taxon>
    </lineage>
</organism>
<keyword evidence="2" id="KW-1185">Reference proteome</keyword>
<sequence>MNNIYDWLAAVETAINLQDRLINDPGIPGVDIIKNQTWKQVHINDGIEKIAETVGQPLSESEHDSKYTRVSVIHNGIEYFQLVPIREGGGQDVA</sequence>
<evidence type="ECO:0000313" key="2">
    <source>
        <dbReference type="Proteomes" id="UP001314681"/>
    </source>
</evidence>
<name>A0ABS6KC37_9FIRM</name>
<protein>
    <submittedName>
        <fullName evidence="1">Uncharacterized protein</fullName>
    </submittedName>
</protein>
<proteinExistence type="predicted"/>
<reference evidence="1 2" key="1">
    <citation type="submission" date="2021-06" db="EMBL/GenBank/DDBJ databases">
        <title>Description of novel taxa of the family Lachnospiraceae.</title>
        <authorList>
            <person name="Chaplin A.V."/>
            <person name="Sokolova S.R."/>
            <person name="Pikina A.P."/>
            <person name="Korzhanova M."/>
            <person name="Belova V."/>
            <person name="Korostin D."/>
            <person name="Efimov B.A."/>
        </authorList>
    </citation>
    <scope>NUCLEOTIDE SEQUENCE [LARGE SCALE GENOMIC DNA]</scope>
    <source>
        <strain evidence="1 2">ASD4241</strain>
    </source>
</reference>
<accession>A0ABS6KC37</accession>